<dbReference type="STRING" id="466.Lmac_1336"/>
<reference evidence="1 2" key="1">
    <citation type="submission" date="2015-11" db="EMBL/GenBank/DDBJ databases">
        <title>Genomic analysis of 38 Legionella species identifies large and diverse effector repertoires.</title>
        <authorList>
            <person name="Burstein D."/>
            <person name="Amaro F."/>
            <person name="Zusman T."/>
            <person name="Lifshitz Z."/>
            <person name="Cohen O."/>
            <person name="Gilbert J.A."/>
            <person name="Pupko T."/>
            <person name="Shuman H.A."/>
            <person name="Segal G."/>
        </authorList>
    </citation>
    <scope>NUCLEOTIDE SEQUENCE [LARGE SCALE GENOMIC DNA]</scope>
    <source>
        <strain evidence="1 2">PX-1-G2-E2</strain>
    </source>
</reference>
<dbReference type="Proteomes" id="UP000054908">
    <property type="component" value="Unassembled WGS sequence"/>
</dbReference>
<gene>
    <name evidence="1" type="ORF">Lmac_1336</name>
</gene>
<sequence>MKFFIEKVTYISGATPTIGIYWRLHSPKTPIFVDYYPWTNYPYEEKLEEFKPHFYREKRGVTLFKAPNQMTKQEIRSHNIRYYESDPEDITPKTKFYVVYNLEKAGEEIESISNSHYLYFMKHKEKKRVFTLQEVEITQGIYSNDDAKIEQRDPGELRINR</sequence>
<organism evidence="1 2">
    <name type="scientific">Legionella maceachernii</name>
    <dbReference type="NCBI Taxonomy" id="466"/>
    <lineage>
        <taxon>Bacteria</taxon>
        <taxon>Pseudomonadati</taxon>
        <taxon>Pseudomonadota</taxon>
        <taxon>Gammaproteobacteria</taxon>
        <taxon>Legionellales</taxon>
        <taxon>Legionellaceae</taxon>
        <taxon>Legionella</taxon>
    </lineage>
</organism>
<dbReference type="OrthoDB" id="5638855at2"/>
<proteinExistence type="predicted"/>
<name>A0A0W0W3Q8_9GAMM</name>
<accession>A0A0W0W3Q8</accession>
<dbReference type="AlphaFoldDB" id="A0A0W0W3Q8"/>
<dbReference type="RefSeq" id="WP_058452114.1">
    <property type="nucleotide sequence ID" value="NZ_CAAAIB010000009.1"/>
</dbReference>
<protein>
    <submittedName>
        <fullName evidence="1">Uncharacterized protein</fullName>
    </submittedName>
</protein>
<comment type="caution">
    <text evidence="1">The sequence shown here is derived from an EMBL/GenBank/DDBJ whole genome shotgun (WGS) entry which is preliminary data.</text>
</comment>
<keyword evidence="2" id="KW-1185">Reference proteome</keyword>
<evidence type="ECO:0000313" key="2">
    <source>
        <dbReference type="Proteomes" id="UP000054908"/>
    </source>
</evidence>
<dbReference type="EMBL" id="LNYL01000033">
    <property type="protein sequence ID" value="KTD27088.1"/>
    <property type="molecule type" value="Genomic_DNA"/>
</dbReference>
<dbReference type="PATRIC" id="fig|466.6.peg.1413"/>
<evidence type="ECO:0000313" key="1">
    <source>
        <dbReference type="EMBL" id="KTD27088.1"/>
    </source>
</evidence>